<sequence length="40" mass="4400">MKSRVLTGWNVVIRMCGIPVLLTTTVKCVGVETAGLKRRI</sequence>
<organism evidence="1 2">
    <name type="scientific">Pseudomonas chlororaphis subsp. aureofaciens</name>
    <dbReference type="NCBI Taxonomy" id="587851"/>
    <lineage>
        <taxon>Bacteria</taxon>
        <taxon>Pseudomonadati</taxon>
        <taxon>Pseudomonadota</taxon>
        <taxon>Gammaproteobacteria</taxon>
        <taxon>Pseudomonadales</taxon>
        <taxon>Pseudomonadaceae</taxon>
        <taxon>Pseudomonas</taxon>
    </lineage>
</organism>
<proteinExistence type="predicted"/>
<protein>
    <submittedName>
        <fullName evidence="1">Uncharacterized protein</fullName>
    </submittedName>
</protein>
<dbReference type="EMBL" id="CP027750">
    <property type="protein sequence ID" value="AZE28875.1"/>
    <property type="molecule type" value="Genomic_DNA"/>
</dbReference>
<dbReference type="Proteomes" id="UP000280455">
    <property type="component" value="Chromosome"/>
</dbReference>
<evidence type="ECO:0000313" key="1">
    <source>
        <dbReference type="EMBL" id="AZE28875.1"/>
    </source>
</evidence>
<accession>A0AAD0ZF80</accession>
<reference evidence="1 2" key="1">
    <citation type="submission" date="2018-03" db="EMBL/GenBank/DDBJ databases">
        <title>Diversity of phytobeneficial traits revealed by whole-genome analysis of worldwide-isolated phenazine-producing Pseudomonas spp.</title>
        <authorList>
            <person name="Biessy A."/>
            <person name="Novinscak A."/>
            <person name="Blom J."/>
            <person name="Leger G."/>
            <person name="Thomashow L.S."/>
            <person name="Cazorla F.M."/>
            <person name="Josic D."/>
            <person name="Filion M."/>
        </authorList>
    </citation>
    <scope>NUCLEOTIDE SEQUENCE [LARGE SCALE GENOMIC DNA]</scope>
    <source>
        <strain evidence="1 2">ChPhzS24</strain>
    </source>
</reference>
<evidence type="ECO:0000313" key="2">
    <source>
        <dbReference type="Proteomes" id="UP000280455"/>
    </source>
</evidence>
<dbReference type="AlphaFoldDB" id="A0AAD0ZF80"/>
<gene>
    <name evidence="1" type="ORF">C4K07_2089</name>
</gene>
<name>A0AAD0ZF80_9PSED</name>